<dbReference type="PANTHER" id="PTHR43531:SF11">
    <property type="entry name" value="METHYL-ACCEPTING CHEMOTAXIS PROTEIN 3"/>
    <property type="match status" value="1"/>
</dbReference>
<evidence type="ECO:0000256" key="3">
    <source>
        <dbReference type="ARBA" id="ARBA00029447"/>
    </source>
</evidence>
<evidence type="ECO:0000259" key="8">
    <source>
        <dbReference type="PROSITE" id="PS50885"/>
    </source>
</evidence>
<dbReference type="GO" id="GO:0016020">
    <property type="term" value="C:membrane"/>
    <property type="evidence" value="ECO:0007669"/>
    <property type="project" value="UniProtKB-SubCell"/>
</dbReference>
<keyword evidence="2" id="KW-0145">Chemotaxis</keyword>
<feature type="domain" description="Methyl-accepting transducer" evidence="7">
    <location>
        <begin position="477"/>
        <end position="706"/>
    </location>
</feature>
<keyword evidence="6" id="KW-0812">Transmembrane</keyword>
<dbReference type="FunFam" id="1.10.287.950:FF:000001">
    <property type="entry name" value="Methyl-accepting chemotaxis sensory transducer"/>
    <property type="match status" value="1"/>
</dbReference>
<keyword evidence="10" id="KW-1185">Reference proteome</keyword>
<sequence>MSPAASSSAARPAAAGAPASGRPPARLGLRIALAAALAAGLLTAILSGFSAWQQARLGHSVFASGVAQITQLTASGLGGAVRFGKGDIIEADLVRLAEANGRNLVGAAAYGGDAGLLASAGQPPAGGEVDAAVRQAIASGLSWSSADGLLQVRPVGFGADQETVGALAVGWSAAAISEQVAAAAWRNALLGLAIGGAVALVALWALHRSVGKPLTAMERAVTRLLNGESERVPGQRRRDEIGALARAMTAIHAKGLEATRLKQAVDSAQVLLMVADDEDRITYVSPGLKTVLNRVAGAVRERVPGFDAENLEGMDFNVFHASRAHQAGMLKSLTRTIATDIRLGERRLGLTVSPIHGAGGKRLGTVVEWLDRTEDLALLADIDAAAAAAAQGEFGRRLKLGAGADENLDRVAAQVNRICETMDAFLTDVDRPVAAMAEGDLSHRVGEDHAGRFGHVAVSLNRTIDRLATLVGDIKQAEVAIRRSIEQVSGGARDLSGRTEAQASAIEETTATVEEISATIATNADGARDAAAMAREARARAQRGQAVVGDAVSSMSEIEASSGRIGDITAVIDGIAFQTNLLALNAAVEAARAGEAGKGFAVVASEVRTLAQRSSEAARDIKELIAASGAKVADGVRLVNATGEALGGLLESISGIAGSVEDIAQASQEQATGMQEITSAVTHMDDATQRNAALAEESARAAAALRAESDSLAELIGFFRNADARAAAHRAA</sequence>
<dbReference type="InterPro" id="IPR004089">
    <property type="entry name" value="MCPsignal_dom"/>
</dbReference>
<dbReference type="GO" id="GO:0007165">
    <property type="term" value="P:signal transduction"/>
    <property type="evidence" value="ECO:0007669"/>
    <property type="project" value="UniProtKB-KW"/>
</dbReference>
<feature type="domain" description="HAMP" evidence="8">
    <location>
        <begin position="208"/>
        <end position="260"/>
    </location>
</feature>
<evidence type="ECO:0000313" key="9">
    <source>
        <dbReference type="EMBL" id="SFJ03944.1"/>
    </source>
</evidence>
<keyword evidence="6" id="KW-0472">Membrane</keyword>
<accession>A0A1I3N3L3</accession>
<feature type="transmembrane region" description="Helical" evidence="6">
    <location>
        <begin position="31"/>
        <end position="52"/>
    </location>
</feature>
<comment type="subcellular location">
    <subcellularLocation>
        <location evidence="1">Membrane</location>
    </subcellularLocation>
</comment>
<evidence type="ECO:0000256" key="5">
    <source>
        <dbReference type="SAM" id="MobiDB-lite"/>
    </source>
</evidence>
<dbReference type="PANTHER" id="PTHR43531">
    <property type="entry name" value="PROTEIN ICFG"/>
    <property type="match status" value="1"/>
</dbReference>
<dbReference type="CDD" id="cd11386">
    <property type="entry name" value="MCP_signal"/>
    <property type="match status" value="1"/>
</dbReference>
<gene>
    <name evidence="9" type="ORF">SAMN05216258_112119</name>
</gene>
<feature type="domain" description="HAMP" evidence="8">
    <location>
        <begin position="433"/>
        <end position="472"/>
    </location>
</feature>
<dbReference type="Gene3D" id="1.10.287.950">
    <property type="entry name" value="Methyl-accepting chemotaxis protein"/>
    <property type="match status" value="1"/>
</dbReference>
<evidence type="ECO:0000256" key="1">
    <source>
        <dbReference type="ARBA" id="ARBA00004370"/>
    </source>
</evidence>
<dbReference type="GO" id="GO:0004888">
    <property type="term" value="F:transmembrane signaling receptor activity"/>
    <property type="evidence" value="ECO:0007669"/>
    <property type="project" value="InterPro"/>
</dbReference>
<reference evidence="9 10" key="1">
    <citation type="submission" date="2016-10" db="EMBL/GenBank/DDBJ databases">
        <authorList>
            <person name="de Groot N.N."/>
        </authorList>
    </citation>
    <scope>NUCLEOTIDE SEQUENCE [LARGE SCALE GENOMIC DNA]</scope>
    <source>
        <strain evidence="9 10">CGMCC 1.11030</strain>
    </source>
</reference>
<dbReference type="PROSITE" id="PS50885">
    <property type="entry name" value="HAMP"/>
    <property type="match status" value="2"/>
</dbReference>
<evidence type="ECO:0000256" key="6">
    <source>
        <dbReference type="SAM" id="Phobius"/>
    </source>
</evidence>
<dbReference type="GO" id="GO:0006935">
    <property type="term" value="P:chemotaxis"/>
    <property type="evidence" value="ECO:0007669"/>
    <property type="project" value="UniProtKB-KW"/>
</dbReference>
<feature type="transmembrane region" description="Helical" evidence="6">
    <location>
        <begin position="188"/>
        <end position="207"/>
    </location>
</feature>
<proteinExistence type="inferred from homology"/>
<comment type="similarity">
    <text evidence="3">Belongs to the methyl-accepting chemotaxis (MCP) protein family.</text>
</comment>
<keyword evidence="6" id="KW-1133">Transmembrane helix</keyword>
<dbReference type="InterPro" id="IPR004090">
    <property type="entry name" value="Chemotax_Me-accpt_rcpt"/>
</dbReference>
<dbReference type="OrthoDB" id="354287at2"/>
<dbReference type="SMART" id="SM00283">
    <property type="entry name" value="MA"/>
    <property type="match status" value="1"/>
</dbReference>
<dbReference type="STRING" id="1114924.SAMN05216258_112119"/>
<evidence type="ECO:0000256" key="4">
    <source>
        <dbReference type="PROSITE-ProRule" id="PRU00284"/>
    </source>
</evidence>
<organism evidence="9 10">
    <name type="scientific">Albimonas pacifica</name>
    <dbReference type="NCBI Taxonomy" id="1114924"/>
    <lineage>
        <taxon>Bacteria</taxon>
        <taxon>Pseudomonadati</taxon>
        <taxon>Pseudomonadota</taxon>
        <taxon>Alphaproteobacteria</taxon>
        <taxon>Rhodobacterales</taxon>
        <taxon>Paracoccaceae</taxon>
        <taxon>Albimonas</taxon>
    </lineage>
</organism>
<dbReference type="InterPro" id="IPR051310">
    <property type="entry name" value="MCP_chemotaxis"/>
</dbReference>
<dbReference type="PRINTS" id="PR00260">
    <property type="entry name" value="CHEMTRNSDUCR"/>
</dbReference>
<evidence type="ECO:0000256" key="2">
    <source>
        <dbReference type="ARBA" id="ARBA00022500"/>
    </source>
</evidence>
<dbReference type="Pfam" id="PF00672">
    <property type="entry name" value="HAMP"/>
    <property type="match status" value="1"/>
</dbReference>
<dbReference type="Gene3D" id="3.30.450.20">
    <property type="entry name" value="PAS domain"/>
    <property type="match status" value="1"/>
</dbReference>
<dbReference type="Proteomes" id="UP000199377">
    <property type="component" value="Unassembled WGS sequence"/>
</dbReference>
<dbReference type="CDD" id="cd06225">
    <property type="entry name" value="HAMP"/>
    <property type="match status" value="1"/>
</dbReference>
<protein>
    <submittedName>
        <fullName evidence="9">Methyl-accepting chemotaxis protein</fullName>
    </submittedName>
</protein>
<dbReference type="PROSITE" id="PS50111">
    <property type="entry name" value="CHEMOTAXIS_TRANSDUC_2"/>
    <property type="match status" value="1"/>
</dbReference>
<dbReference type="InterPro" id="IPR003660">
    <property type="entry name" value="HAMP_dom"/>
</dbReference>
<dbReference type="EMBL" id="FOQH01000012">
    <property type="protein sequence ID" value="SFJ03944.1"/>
    <property type="molecule type" value="Genomic_DNA"/>
</dbReference>
<evidence type="ECO:0000259" key="7">
    <source>
        <dbReference type="PROSITE" id="PS50111"/>
    </source>
</evidence>
<name>A0A1I3N3L3_9RHOB</name>
<evidence type="ECO:0000313" key="10">
    <source>
        <dbReference type="Proteomes" id="UP000199377"/>
    </source>
</evidence>
<dbReference type="Pfam" id="PF00015">
    <property type="entry name" value="MCPsignal"/>
    <property type="match status" value="1"/>
</dbReference>
<dbReference type="RefSeq" id="WP_092864660.1">
    <property type="nucleotide sequence ID" value="NZ_FOQH01000012.1"/>
</dbReference>
<feature type="region of interest" description="Disordered" evidence="5">
    <location>
        <begin position="1"/>
        <end position="22"/>
    </location>
</feature>
<dbReference type="SUPFAM" id="SSF58104">
    <property type="entry name" value="Methyl-accepting chemotaxis protein (MCP) signaling domain"/>
    <property type="match status" value="1"/>
</dbReference>
<keyword evidence="4" id="KW-0807">Transducer</keyword>
<dbReference type="AlphaFoldDB" id="A0A1I3N3L3"/>
<dbReference type="Gene3D" id="6.10.340.10">
    <property type="match status" value="1"/>
</dbReference>
<dbReference type="SMART" id="SM00304">
    <property type="entry name" value="HAMP"/>
    <property type="match status" value="2"/>
</dbReference>